<feature type="region of interest" description="Disordered" evidence="1">
    <location>
        <begin position="224"/>
        <end position="249"/>
    </location>
</feature>
<reference evidence="2 3" key="1">
    <citation type="submission" date="2023-02" db="EMBL/GenBank/DDBJ databases">
        <title>LHISI_Scaffold_Assembly.</title>
        <authorList>
            <person name="Stuart O.P."/>
            <person name="Cleave R."/>
            <person name="Magrath M.J.L."/>
            <person name="Mikheyev A.S."/>
        </authorList>
    </citation>
    <scope>NUCLEOTIDE SEQUENCE [LARGE SCALE GENOMIC DNA]</scope>
    <source>
        <strain evidence="2">Daus_M_001</strain>
        <tissue evidence="2">Leg muscle</tissue>
    </source>
</reference>
<feature type="compositionally biased region" description="Low complexity" evidence="1">
    <location>
        <begin position="385"/>
        <end position="411"/>
    </location>
</feature>
<accession>A0ABQ9HUB5</accession>
<feature type="compositionally biased region" description="Basic and acidic residues" evidence="1">
    <location>
        <begin position="414"/>
        <end position="437"/>
    </location>
</feature>
<name>A0ABQ9HUB5_9NEOP</name>
<protein>
    <submittedName>
        <fullName evidence="2">Uncharacterized protein</fullName>
    </submittedName>
</protein>
<proteinExistence type="predicted"/>
<organism evidence="2 3">
    <name type="scientific">Dryococelus australis</name>
    <dbReference type="NCBI Taxonomy" id="614101"/>
    <lineage>
        <taxon>Eukaryota</taxon>
        <taxon>Metazoa</taxon>
        <taxon>Ecdysozoa</taxon>
        <taxon>Arthropoda</taxon>
        <taxon>Hexapoda</taxon>
        <taxon>Insecta</taxon>
        <taxon>Pterygota</taxon>
        <taxon>Neoptera</taxon>
        <taxon>Polyneoptera</taxon>
        <taxon>Phasmatodea</taxon>
        <taxon>Verophasmatodea</taxon>
        <taxon>Anareolatae</taxon>
        <taxon>Phasmatidae</taxon>
        <taxon>Eurycanthinae</taxon>
        <taxon>Dryococelus</taxon>
    </lineage>
</organism>
<evidence type="ECO:0000256" key="1">
    <source>
        <dbReference type="SAM" id="MobiDB-lite"/>
    </source>
</evidence>
<dbReference type="EMBL" id="JARBHB010000004">
    <property type="protein sequence ID" value="KAJ8887680.1"/>
    <property type="molecule type" value="Genomic_DNA"/>
</dbReference>
<gene>
    <name evidence="2" type="ORF">PR048_013898</name>
</gene>
<evidence type="ECO:0000313" key="3">
    <source>
        <dbReference type="Proteomes" id="UP001159363"/>
    </source>
</evidence>
<dbReference type="Proteomes" id="UP001159363">
    <property type="component" value="Chromosome X"/>
</dbReference>
<comment type="caution">
    <text evidence="2">The sequence shown here is derived from an EMBL/GenBank/DDBJ whole genome shotgun (WGS) entry which is preliminary data.</text>
</comment>
<sequence length="1174" mass="130346">MGDITDCTGTLYHNTWCARRIAFKNQCRIVALLTPAPNPATNVICIVTEAGLIGKHNASPFVCRMLTFLAQLAIKFRSHRLQGLSGCGVTFFYCTLADMTILSICSASDRTRTYSTSRTACTYSRLRTCYHSGDCAATMNDYTTSRSPGFVQSDHTTLFKWVWVVIIFASITPYDLAHAKLITNSPIHMVFRIGSVGIGFSRACLDETFDFKYPPVRLKKVEMEHQRNASVEDTGEPRENPLTNGNVPHEHTKIRVTQPGVEPTSSWCVSVTWRDCDNAPAHGGEDGVEDTTLGAVDDLQAGDAGVQHGLERGLEHAVRRHLQHHGEPRHVGDRLAKPRGRAERAHQLLGLLEAATCDTATPDLRRSSAHLFTLAAGPLRTLQPGDSWSTTSTSGGRRARSSFSPSSATRASRSHTECECRRDMWGRGKREIPEKTRRPAASSGTIPTRENPGVAPTESNSVRLVSGSCSQAHAQQALVIKVGSETAGYRYVAQNRMRHVFGRDCTVASSDTSPHMMVRDDMAELKELFTPVSKSQKYNIVKRAFAALDGGAGLDKKNPHTIGISFNQSLALLETMTHTINNWRKELCHSVIAKAQKICFEWDVSTKSWIQRKRIMPAENADYAELSIQQEIRRYLTGISDILTDEISVSFSNLRQMEKRFGFFFCKSEEYVNSVNTYSNEHLHQVNMKCTALGKLYPFDLSSIELIPTDLRRSSLGVKALDVRQAAGVGRQDGLLGGDEASGIGARYLSRGEADSALMLHAQLPQHVHQPDLQHHTVTAHTMHCCTSLNMLGAPLCCHTRVHRQTSLFLSECQTSTPPSSAQGTGNVWDNVVVKLLLRTGMDGCSVSVKDTVVIPELVFDVPRKETRGSNPLQEKREHSVTLLPLNFTIDTIQAGRCRSPGIRHTHTLPLDRRMYPEGISLAHGFLIQVASNHLTTLKARESLRQYHSAVSHCLLTTAIADHVFHAVDCNTHLHGSDGHSGEQAVLEGLAVAITQHGLDVDSSGRKRLLQLADRSGEGRQLEQRLAHDRPLALHAGEYEPQRPRLLKLPRLLAPDSPTNCVLVKGFKVYSVRLRGLGCVPHRYFRHYLPVPGVGNLFVCCLPWMWLPFLRLPLQNRTLIPGYPLQPWQAQNLPSTVDKTDIVSMRHRYEYRPISSKLSRVTKANGQDESANWF</sequence>
<feature type="region of interest" description="Disordered" evidence="1">
    <location>
        <begin position="380"/>
        <end position="460"/>
    </location>
</feature>
<keyword evidence="3" id="KW-1185">Reference proteome</keyword>
<evidence type="ECO:0000313" key="2">
    <source>
        <dbReference type="EMBL" id="KAJ8887680.1"/>
    </source>
</evidence>